<name>A0A0M0JK86_9EUKA</name>
<keyword evidence="3" id="KW-1185">Reference proteome</keyword>
<feature type="region of interest" description="Disordered" evidence="1">
    <location>
        <begin position="1"/>
        <end position="24"/>
    </location>
</feature>
<dbReference type="Proteomes" id="UP000037460">
    <property type="component" value="Unassembled WGS sequence"/>
</dbReference>
<dbReference type="AlphaFoldDB" id="A0A0M0JK86"/>
<sequence length="259" mass="28536">MPSSIKLNAEYRPPERALKPSRPPAADAFSAIVAAAEMFDSLAESCIGTRNRFLEHARSPTTGSAKKQAPVWLEEMHLSKARELEHVMTTIEQLEAALGQRQQWLAMRGVEELQDEPVVGGLRLRSRVSASPVDGWRPTESSRVRVATRVEERLFNAHLAAEEEAARVRAAHPPPARRKPRALSAVEEINSAPPYTAGAEFEDEFDEYDDEYYDEIESPFELSSISFDDAPSRALSTLTALSALGKDVSPPAREAARGA</sequence>
<comment type="caution">
    <text evidence="2">The sequence shown here is derived from an EMBL/GenBank/DDBJ whole genome shotgun (WGS) entry which is preliminary data.</text>
</comment>
<accession>A0A0M0JK86</accession>
<evidence type="ECO:0000256" key="1">
    <source>
        <dbReference type="SAM" id="MobiDB-lite"/>
    </source>
</evidence>
<gene>
    <name evidence="2" type="ORF">Ctob_005770</name>
</gene>
<reference evidence="3" key="1">
    <citation type="journal article" date="2015" name="PLoS Genet.">
        <title>Genome Sequence and Transcriptome Analyses of Chrysochromulina tobin: Metabolic Tools for Enhanced Algal Fitness in the Prominent Order Prymnesiales (Haptophyceae).</title>
        <authorList>
            <person name="Hovde B.T."/>
            <person name="Deodato C.R."/>
            <person name="Hunsperger H.M."/>
            <person name="Ryken S.A."/>
            <person name="Yost W."/>
            <person name="Jha R.K."/>
            <person name="Patterson J."/>
            <person name="Monnat R.J. Jr."/>
            <person name="Barlow S.B."/>
            <person name="Starkenburg S.R."/>
            <person name="Cattolico R.A."/>
        </authorList>
    </citation>
    <scope>NUCLEOTIDE SEQUENCE</scope>
    <source>
        <strain evidence="3">CCMP291</strain>
    </source>
</reference>
<feature type="non-terminal residue" evidence="2">
    <location>
        <position position="259"/>
    </location>
</feature>
<protein>
    <submittedName>
        <fullName evidence="2">Uncharacterized protein</fullName>
    </submittedName>
</protein>
<proteinExistence type="predicted"/>
<evidence type="ECO:0000313" key="3">
    <source>
        <dbReference type="Proteomes" id="UP000037460"/>
    </source>
</evidence>
<evidence type="ECO:0000313" key="2">
    <source>
        <dbReference type="EMBL" id="KOO26668.1"/>
    </source>
</evidence>
<dbReference type="EMBL" id="JWZX01002820">
    <property type="protein sequence ID" value="KOO26668.1"/>
    <property type="molecule type" value="Genomic_DNA"/>
</dbReference>
<organism evidence="2 3">
    <name type="scientific">Chrysochromulina tobinii</name>
    <dbReference type="NCBI Taxonomy" id="1460289"/>
    <lineage>
        <taxon>Eukaryota</taxon>
        <taxon>Haptista</taxon>
        <taxon>Haptophyta</taxon>
        <taxon>Prymnesiophyceae</taxon>
        <taxon>Prymnesiales</taxon>
        <taxon>Chrysochromulinaceae</taxon>
        <taxon>Chrysochromulina</taxon>
    </lineage>
</organism>